<dbReference type="Proteomes" id="UP000234323">
    <property type="component" value="Unassembled WGS sequence"/>
</dbReference>
<name>A0A2I1G2Z4_9GLOM</name>
<organism evidence="1 2">
    <name type="scientific">Rhizophagus irregularis</name>
    <dbReference type="NCBI Taxonomy" id="588596"/>
    <lineage>
        <taxon>Eukaryota</taxon>
        <taxon>Fungi</taxon>
        <taxon>Fungi incertae sedis</taxon>
        <taxon>Mucoromycota</taxon>
        <taxon>Glomeromycotina</taxon>
        <taxon>Glomeromycetes</taxon>
        <taxon>Glomerales</taxon>
        <taxon>Glomeraceae</taxon>
        <taxon>Rhizophagus</taxon>
    </lineage>
</organism>
<evidence type="ECO:0000313" key="2">
    <source>
        <dbReference type="Proteomes" id="UP000234323"/>
    </source>
</evidence>
<gene>
    <name evidence="1" type="ORF">RhiirA4_454493</name>
</gene>
<accession>A0A2I1G2Z4</accession>
<comment type="caution">
    <text evidence="1">The sequence shown here is derived from an EMBL/GenBank/DDBJ whole genome shotgun (WGS) entry which is preliminary data.</text>
</comment>
<protein>
    <submittedName>
        <fullName evidence="1">Uncharacterized protein</fullName>
    </submittedName>
</protein>
<keyword evidence="2" id="KW-1185">Reference proteome</keyword>
<dbReference type="VEuPathDB" id="FungiDB:FUN_015017"/>
<sequence length="147" mass="16513">MEYKQKCQILQPMNPITSIKEVWTFDEKTGKSYLLPNFFHENVVIFDTINMEINYSASSPLILSKNPSSSHYDKYAQNTTGKTPELQMDVLLYSMDRNPIGTFSGHTSLMVKNYMISAFVKNTSTMFGGNNRFAPIQTEASAAASSS</sequence>
<dbReference type="AlphaFoldDB" id="A0A2I1G2Z4"/>
<evidence type="ECO:0000313" key="1">
    <source>
        <dbReference type="EMBL" id="PKY40999.1"/>
    </source>
</evidence>
<dbReference type="EMBL" id="LLXI01000127">
    <property type="protein sequence ID" value="PKY40999.1"/>
    <property type="molecule type" value="Genomic_DNA"/>
</dbReference>
<reference evidence="1 2" key="1">
    <citation type="submission" date="2015-10" db="EMBL/GenBank/DDBJ databases">
        <title>Genome analyses suggest a sexual origin of heterokaryosis in a supposedly ancient asexual fungus.</title>
        <authorList>
            <person name="Ropars J."/>
            <person name="Sedzielewska K."/>
            <person name="Noel J."/>
            <person name="Charron P."/>
            <person name="Farinelli L."/>
            <person name="Marton T."/>
            <person name="Kruger M."/>
            <person name="Pelin A."/>
            <person name="Brachmann A."/>
            <person name="Corradi N."/>
        </authorList>
    </citation>
    <scope>NUCLEOTIDE SEQUENCE [LARGE SCALE GENOMIC DNA]</scope>
    <source>
        <strain evidence="1 2">A4</strain>
    </source>
</reference>
<dbReference type="VEuPathDB" id="FungiDB:RhiirA1_451670"/>
<proteinExistence type="predicted"/>